<keyword evidence="5 11" id="KW-0863">Zinc-finger</keyword>
<dbReference type="GO" id="GO:0005737">
    <property type="term" value="C:cytoplasm"/>
    <property type="evidence" value="ECO:0007669"/>
    <property type="project" value="UniProtKB-SubCell"/>
</dbReference>
<keyword evidence="3 11" id="KW-0479">Metal-binding</keyword>
<evidence type="ECO:0000256" key="12">
    <source>
        <dbReference type="PROSITE-ProRule" id="PRU00546"/>
    </source>
</evidence>
<proteinExistence type="inferred from homology"/>
<dbReference type="NCBIfam" id="TIGR02349">
    <property type="entry name" value="DnaJ_bact"/>
    <property type="match status" value="1"/>
</dbReference>
<dbReference type="AlphaFoldDB" id="A0A449B209"/>
<dbReference type="PROSITE" id="PS51188">
    <property type="entry name" value="ZF_CR"/>
    <property type="match status" value="1"/>
</dbReference>
<evidence type="ECO:0000256" key="4">
    <source>
        <dbReference type="ARBA" id="ARBA00022737"/>
    </source>
</evidence>
<dbReference type="GO" id="GO:0005524">
    <property type="term" value="F:ATP binding"/>
    <property type="evidence" value="ECO:0007669"/>
    <property type="project" value="InterPro"/>
</dbReference>
<feature type="domain" description="J" evidence="13">
    <location>
        <begin position="6"/>
        <end position="70"/>
    </location>
</feature>
<keyword evidence="7 11" id="KW-0346">Stress response</keyword>
<keyword evidence="4 11" id="KW-0677">Repeat</keyword>
<evidence type="ECO:0000256" key="1">
    <source>
        <dbReference type="ARBA" id="ARBA00022490"/>
    </source>
</evidence>
<comment type="domain">
    <text evidence="11">The J domain is necessary and sufficient to stimulate DnaK ATPase activity. Zinc center 1 plays an important role in the autonomous, DnaK-independent chaperone activity of DnaJ. Zinc center 2 is essential for interaction with DnaK and for DnaJ activity.</text>
</comment>
<dbReference type="InterPro" id="IPR008971">
    <property type="entry name" value="HSP40/DnaJ_pept-bd"/>
</dbReference>
<dbReference type="PROSITE" id="PS50076">
    <property type="entry name" value="DNAJ_2"/>
    <property type="match status" value="1"/>
</dbReference>
<dbReference type="RefSeq" id="WP_129725425.1">
    <property type="nucleotide sequence ID" value="NZ_LR215036.1"/>
</dbReference>
<feature type="binding site" evidence="11">
    <location>
        <position position="148"/>
    </location>
    <ligand>
        <name>Zn(2+)</name>
        <dbReference type="ChEBI" id="CHEBI:29105"/>
        <label>1</label>
    </ligand>
</feature>
<dbReference type="SUPFAM" id="SSF49493">
    <property type="entry name" value="HSP40/DnaJ peptide-binding domain"/>
    <property type="match status" value="2"/>
</dbReference>
<feature type="binding site" evidence="11">
    <location>
        <position position="191"/>
    </location>
    <ligand>
        <name>Zn(2+)</name>
        <dbReference type="ChEBI" id="CHEBI:29105"/>
        <label>2</label>
    </ligand>
</feature>
<evidence type="ECO:0000256" key="6">
    <source>
        <dbReference type="ARBA" id="ARBA00022833"/>
    </source>
</evidence>
<accession>A0A449B209</accession>
<feature type="binding site" evidence="11">
    <location>
        <position position="151"/>
    </location>
    <ligand>
        <name>Zn(2+)</name>
        <dbReference type="ChEBI" id="CHEBI:29105"/>
        <label>1</label>
    </ligand>
</feature>
<evidence type="ECO:0000256" key="9">
    <source>
        <dbReference type="ARBA" id="ARBA00061004"/>
    </source>
</evidence>
<dbReference type="InterPro" id="IPR001623">
    <property type="entry name" value="DnaJ_domain"/>
</dbReference>
<dbReference type="OrthoDB" id="9779889at2"/>
<dbReference type="InterPro" id="IPR036869">
    <property type="entry name" value="J_dom_sf"/>
</dbReference>
<dbReference type="SUPFAM" id="SSF57938">
    <property type="entry name" value="DnaJ/Hsp40 cysteine-rich domain"/>
    <property type="match status" value="1"/>
</dbReference>
<dbReference type="GO" id="GO:0009408">
    <property type="term" value="P:response to heat"/>
    <property type="evidence" value="ECO:0007669"/>
    <property type="project" value="InterPro"/>
</dbReference>
<evidence type="ECO:0000256" key="5">
    <source>
        <dbReference type="ARBA" id="ARBA00022771"/>
    </source>
</evidence>
<comment type="similarity">
    <text evidence="9 11">Belongs to the DnaJ family.</text>
</comment>
<dbReference type="SMART" id="SM00271">
    <property type="entry name" value="DnaJ"/>
    <property type="match status" value="1"/>
</dbReference>
<dbReference type="CDD" id="cd06257">
    <property type="entry name" value="DnaJ"/>
    <property type="match status" value="1"/>
</dbReference>
<dbReference type="Gene3D" id="2.10.230.10">
    <property type="entry name" value="Heat shock protein DnaJ, cysteine-rich domain"/>
    <property type="match status" value="1"/>
</dbReference>
<feature type="binding site" evidence="11">
    <location>
        <position position="165"/>
    </location>
    <ligand>
        <name>Zn(2+)</name>
        <dbReference type="ChEBI" id="CHEBI:29105"/>
        <label>2</label>
    </ligand>
</feature>
<evidence type="ECO:0000256" key="2">
    <source>
        <dbReference type="ARBA" id="ARBA00022705"/>
    </source>
</evidence>
<sequence length="369" mass="40509">MAGKRDYYEVLGVSKGASAQEIKSAYRKLAMKYHPDKSKESDAQQKMQEINEAYEVLSDENKRKNYDQFGHDGANAQGFGGQGFSDFEGFGGFGDFFQDLFGSFSGSSRRRSNAPQKGEDQSMIFEISFLDSYNGFSQTRKLPKYELCLFCNGSGASSSADIKSCGTCNGSGHIQKRINSIFGAQIVSSECRTCAGTGKIIAKPCGECRGHKYIKTQKEIKINIPAGVTSGTLLKCTGFGSPGYNGGPAGDLYLKIHVNAHKYFLRSGDDLILDFPVSFADILQEKVVEVPTPNGTTKIQLKKSYLEPKTISLSGLGFKRGNRSGNMKLNLKIIIPDYASRQRKEINKILENISDKTNQDFVRAVNKAS</sequence>
<evidence type="ECO:0000256" key="3">
    <source>
        <dbReference type="ARBA" id="ARBA00022723"/>
    </source>
</evidence>
<keyword evidence="2 11" id="KW-0235">DNA replication</keyword>
<dbReference type="GO" id="GO:0008270">
    <property type="term" value="F:zinc ion binding"/>
    <property type="evidence" value="ECO:0007669"/>
    <property type="project" value="UniProtKB-UniRule"/>
</dbReference>
<keyword evidence="16" id="KW-1185">Reference proteome</keyword>
<dbReference type="PANTHER" id="PTHR43096">
    <property type="entry name" value="DNAJ HOMOLOG 1, MITOCHONDRIAL-RELATED"/>
    <property type="match status" value="1"/>
</dbReference>
<comment type="cofactor">
    <cofactor evidence="11">
        <name>Zn(2+)</name>
        <dbReference type="ChEBI" id="CHEBI:29105"/>
    </cofactor>
    <text evidence="11">Binds 2 Zn(2+) ions per monomer.</text>
</comment>
<dbReference type="PRINTS" id="PR00625">
    <property type="entry name" value="JDOMAIN"/>
</dbReference>
<evidence type="ECO:0000256" key="11">
    <source>
        <dbReference type="HAMAP-Rule" id="MF_01152"/>
    </source>
</evidence>
<dbReference type="FunFam" id="2.10.230.10:FF:000002">
    <property type="entry name" value="Molecular chaperone DnaJ"/>
    <property type="match status" value="1"/>
</dbReference>
<dbReference type="Gene3D" id="2.60.260.20">
    <property type="entry name" value="Urease metallochaperone UreE, N-terminal domain"/>
    <property type="match status" value="2"/>
</dbReference>
<dbReference type="Pfam" id="PF00226">
    <property type="entry name" value="DnaJ"/>
    <property type="match status" value="1"/>
</dbReference>
<organism evidence="15 16">
    <name type="scientific">Mycoplasmopsis citelli</name>
    <dbReference type="NCBI Taxonomy" id="171281"/>
    <lineage>
        <taxon>Bacteria</taxon>
        <taxon>Bacillati</taxon>
        <taxon>Mycoplasmatota</taxon>
        <taxon>Mycoplasmoidales</taxon>
        <taxon>Metamycoplasmataceae</taxon>
        <taxon>Mycoplasmopsis</taxon>
    </lineage>
</organism>
<comment type="subunit">
    <text evidence="11">Homodimer.</text>
</comment>
<keyword evidence="1 11" id="KW-0963">Cytoplasm</keyword>
<name>A0A449B209_9BACT</name>
<evidence type="ECO:0000259" key="14">
    <source>
        <dbReference type="PROSITE" id="PS51188"/>
    </source>
</evidence>
<dbReference type="SUPFAM" id="SSF46565">
    <property type="entry name" value="Chaperone J-domain"/>
    <property type="match status" value="1"/>
</dbReference>
<dbReference type="GO" id="GO:0031072">
    <property type="term" value="F:heat shock protein binding"/>
    <property type="evidence" value="ECO:0007669"/>
    <property type="project" value="InterPro"/>
</dbReference>
<dbReference type="InterPro" id="IPR001305">
    <property type="entry name" value="HSP_DnaJ_Cys-rich_dom"/>
</dbReference>
<dbReference type="HAMAP" id="MF_01152">
    <property type="entry name" value="DnaJ"/>
    <property type="match status" value="1"/>
</dbReference>
<feature type="binding site" evidence="11">
    <location>
        <position position="194"/>
    </location>
    <ligand>
        <name>Zn(2+)</name>
        <dbReference type="ChEBI" id="CHEBI:29105"/>
        <label>2</label>
    </ligand>
</feature>
<dbReference type="CDD" id="cd10747">
    <property type="entry name" value="DnaJ_C"/>
    <property type="match status" value="1"/>
</dbReference>
<dbReference type="EMBL" id="LR215036">
    <property type="protein sequence ID" value="VEU74613.1"/>
    <property type="molecule type" value="Genomic_DNA"/>
</dbReference>
<keyword evidence="8 11" id="KW-0143">Chaperone</keyword>
<evidence type="ECO:0000259" key="13">
    <source>
        <dbReference type="PROSITE" id="PS50076"/>
    </source>
</evidence>
<dbReference type="PANTHER" id="PTHR43096:SF48">
    <property type="entry name" value="CHAPERONE PROTEIN DNAJ"/>
    <property type="match status" value="1"/>
</dbReference>
<dbReference type="GO" id="GO:0006260">
    <property type="term" value="P:DNA replication"/>
    <property type="evidence" value="ECO:0007669"/>
    <property type="project" value="UniProtKB-KW"/>
</dbReference>
<feature type="zinc finger region" description="CR-type" evidence="12">
    <location>
        <begin position="135"/>
        <end position="217"/>
    </location>
</feature>
<protein>
    <recommendedName>
        <fullName evidence="10 11">Chaperone protein DnaJ</fullName>
    </recommendedName>
</protein>
<reference evidence="15 16" key="1">
    <citation type="submission" date="2019-01" db="EMBL/GenBank/DDBJ databases">
        <authorList>
            <consortium name="Pathogen Informatics"/>
        </authorList>
    </citation>
    <scope>NUCLEOTIDE SEQUENCE [LARGE SCALE GENOMIC DNA]</scope>
    <source>
        <strain evidence="15 16">NCTC10181</strain>
    </source>
</reference>
<feature type="domain" description="CR-type" evidence="14">
    <location>
        <begin position="135"/>
        <end position="217"/>
    </location>
</feature>
<feature type="binding site" evidence="11">
    <location>
        <position position="208"/>
    </location>
    <ligand>
        <name>Zn(2+)</name>
        <dbReference type="ChEBI" id="CHEBI:29105"/>
        <label>1</label>
    </ligand>
</feature>
<evidence type="ECO:0000256" key="7">
    <source>
        <dbReference type="ARBA" id="ARBA00023016"/>
    </source>
</evidence>
<feature type="binding site" evidence="11">
    <location>
        <position position="168"/>
    </location>
    <ligand>
        <name>Zn(2+)</name>
        <dbReference type="ChEBI" id="CHEBI:29105"/>
        <label>2</label>
    </ligand>
</feature>
<feature type="binding site" evidence="11">
    <location>
        <position position="205"/>
    </location>
    <ligand>
        <name>Zn(2+)</name>
        <dbReference type="ChEBI" id="CHEBI:29105"/>
        <label>1</label>
    </ligand>
</feature>
<evidence type="ECO:0000313" key="15">
    <source>
        <dbReference type="EMBL" id="VEU74613.1"/>
    </source>
</evidence>
<evidence type="ECO:0000256" key="8">
    <source>
        <dbReference type="ARBA" id="ARBA00023186"/>
    </source>
</evidence>
<dbReference type="GO" id="GO:0042026">
    <property type="term" value="P:protein refolding"/>
    <property type="evidence" value="ECO:0007669"/>
    <property type="project" value="TreeGrafter"/>
</dbReference>
<evidence type="ECO:0000313" key="16">
    <source>
        <dbReference type="Proteomes" id="UP000290985"/>
    </source>
</evidence>
<dbReference type="FunFam" id="1.10.287.110:FF:000031">
    <property type="entry name" value="Molecular chaperone DnaJ"/>
    <property type="match status" value="1"/>
</dbReference>
<dbReference type="Pfam" id="PF00684">
    <property type="entry name" value="DnaJ_CXXCXGXG"/>
    <property type="match status" value="1"/>
</dbReference>
<dbReference type="Gene3D" id="1.10.287.110">
    <property type="entry name" value="DnaJ domain"/>
    <property type="match status" value="1"/>
</dbReference>
<dbReference type="CDD" id="cd10719">
    <property type="entry name" value="DnaJ_zf"/>
    <property type="match status" value="1"/>
</dbReference>
<dbReference type="InterPro" id="IPR012724">
    <property type="entry name" value="DnaJ"/>
</dbReference>
<evidence type="ECO:0000256" key="10">
    <source>
        <dbReference type="ARBA" id="ARBA00067609"/>
    </source>
</evidence>
<comment type="caution">
    <text evidence="11">Lacks conserved residue(s) required for the propagation of feature annotation.</text>
</comment>
<dbReference type="KEGG" id="mcit:NCTC10181_00467"/>
<gene>
    <name evidence="15" type="primary">MCYN0748</name>
    <name evidence="11" type="synonym">dnaJ</name>
    <name evidence="15" type="ORF">NCTC10181_00467</name>
</gene>
<comment type="subcellular location">
    <subcellularLocation>
        <location evidence="11">Cytoplasm</location>
    </subcellularLocation>
</comment>
<dbReference type="InterPro" id="IPR036410">
    <property type="entry name" value="HSP_DnaJ_Cys-rich_dom_sf"/>
</dbReference>
<dbReference type="GO" id="GO:0051082">
    <property type="term" value="F:unfolded protein binding"/>
    <property type="evidence" value="ECO:0007669"/>
    <property type="project" value="UniProtKB-UniRule"/>
</dbReference>
<dbReference type="Pfam" id="PF01556">
    <property type="entry name" value="DnaJ_C"/>
    <property type="match status" value="1"/>
</dbReference>
<keyword evidence="6 11" id="KW-0862">Zinc</keyword>
<dbReference type="Proteomes" id="UP000290985">
    <property type="component" value="Chromosome"/>
</dbReference>
<comment type="function">
    <text evidence="11">Participates actively in the response to hyperosmotic and heat shock by preventing the aggregation of stress-denatured proteins and by disaggregating proteins, also in an autonomous, DnaK-independent fashion. Unfolded proteins bind initially to DnaJ; upon interaction with the DnaJ-bound protein, DnaK hydrolyzes its bound ATP, resulting in the formation of a stable complex. GrpE releases ADP from DnaK; ATP binding to DnaK triggers the release of the substrate protein, thus completing the reaction cycle. Several rounds of ATP-dependent interactions between DnaJ, DnaK and GrpE are required for fully efficient folding. Also involved, together with DnaK and GrpE, in the DNA replication of plasmids through activation of initiation proteins.</text>
</comment>
<dbReference type="InterPro" id="IPR002939">
    <property type="entry name" value="DnaJ_C"/>
</dbReference>